<reference evidence="2 3" key="1">
    <citation type="submission" date="2022-10" db="EMBL/GenBank/DDBJ databases">
        <title>The complete genomes of actinobacterial strains from the NBC collection.</title>
        <authorList>
            <person name="Joergensen T.S."/>
            <person name="Alvarez Arevalo M."/>
            <person name="Sterndorff E.B."/>
            <person name="Faurdal D."/>
            <person name="Vuksanovic O."/>
            <person name="Mourched A.-S."/>
            <person name="Charusanti P."/>
            <person name="Shaw S."/>
            <person name="Blin K."/>
            <person name="Weber T."/>
        </authorList>
    </citation>
    <scope>NUCLEOTIDE SEQUENCE [LARGE SCALE GENOMIC DNA]</scope>
    <source>
        <strain evidence="2 3">NBC 01752</strain>
    </source>
</reference>
<dbReference type="PANTHER" id="PTHR32419">
    <property type="entry name" value="GLUTATHIONYL-HYDROQUINONE REDUCTASE"/>
    <property type="match status" value="1"/>
</dbReference>
<feature type="region of interest" description="Disordered" evidence="1">
    <location>
        <begin position="1"/>
        <end position="57"/>
    </location>
</feature>
<evidence type="ECO:0000313" key="3">
    <source>
        <dbReference type="Proteomes" id="UP001340816"/>
    </source>
</evidence>
<dbReference type="Proteomes" id="UP001340816">
    <property type="component" value="Chromosome"/>
</dbReference>
<sequence>MPETVSRGSSSTDTFTTTASRATASHSSGPHASSPHPSGRGTAAGGTSVPTPAARPQRFRGRIGVGLAGGFYPAPHRFQLYLSEACPYSGRVAVVLDLLGLTGSLTTTVLKLPAETPEAFASLRGAYEATWHHYDGPLTAPALCDRWSGRVVSNHAPDILRDLAGLLADGACESALDRLDRQLARQPYVLGAELSTADKDLWVTLTHLDHFDAAGTLAAYRHIEEYVRRLGDHPDLSADER</sequence>
<dbReference type="RefSeq" id="WP_326758302.1">
    <property type="nucleotide sequence ID" value="NZ_CP108011.1"/>
</dbReference>
<protein>
    <submittedName>
        <fullName evidence="2">Glutathione S-transferase family protein</fullName>
    </submittedName>
</protein>
<dbReference type="Pfam" id="PF13410">
    <property type="entry name" value="GST_C_2"/>
    <property type="match status" value="1"/>
</dbReference>
<keyword evidence="3" id="KW-1185">Reference proteome</keyword>
<evidence type="ECO:0000313" key="2">
    <source>
        <dbReference type="EMBL" id="WSD13233.1"/>
    </source>
</evidence>
<feature type="compositionally biased region" description="Low complexity" evidence="1">
    <location>
        <begin position="9"/>
        <end position="39"/>
    </location>
</feature>
<dbReference type="Gene3D" id="3.40.30.10">
    <property type="entry name" value="Glutaredoxin"/>
    <property type="match status" value="1"/>
</dbReference>
<gene>
    <name evidence="2" type="ORF">OHB35_08295</name>
</gene>
<dbReference type="Gene3D" id="1.20.1050.10">
    <property type="match status" value="1"/>
</dbReference>
<proteinExistence type="predicted"/>
<dbReference type="EMBL" id="CP109135">
    <property type="protein sequence ID" value="WSD13233.1"/>
    <property type="molecule type" value="Genomic_DNA"/>
</dbReference>
<accession>A0ABZ1H6G8</accession>
<dbReference type="SUPFAM" id="SSF47616">
    <property type="entry name" value="GST C-terminal domain-like"/>
    <property type="match status" value="1"/>
</dbReference>
<name>A0ABZ1H6G8_STRPH</name>
<organism evidence="2 3">
    <name type="scientific">Streptomyces phaeochromogenes</name>
    <dbReference type="NCBI Taxonomy" id="1923"/>
    <lineage>
        <taxon>Bacteria</taxon>
        <taxon>Bacillati</taxon>
        <taxon>Actinomycetota</taxon>
        <taxon>Actinomycetes</taxon>
        <taxon>Kitasatosporales</taxon>
        <taxon>Streptomycetaceae</taxon>
        <taxon>Streptomyces</taxon>
        <taxon>Streptomyces phaeochromogenes group</taxon>
    </lineage>
</organism>
<evidence type="ECO:0000256" key="1">
    <source>
        <dbReference type="SAM" id="MobiDB-lite"/>
    </source>
</evidence>
<dbReference type="InterPro" id="IPR016639">
    <property type="entry name" value="GST_Omega/GSH"/>
</dbReference>
<dbReference type="InterPro" id="IPR036282">
    <property type="entry name" value="Glutathione-S-Trfase_C_sf"/>
</dbReference>
<dbReference type="PANTHER" id="PTHR32419:SF6">
    <property type="entry name" value="GLUTATHIONE S-TRANSFERASE OMEGA-LIKE 1-RELATED"/>
    <property type="match status" value="1"/>
</dbReference>